<proteinExistence type="predicted"/>
<protein>
    <submittedName>
        <fullName evidence="2">Uncharacterized protein</fullName>
    </submittedName>
</protein>
<dbReference type="Proteomes" id="UP000008064">
    <property type="component" value="Unassembled WGS sequence"/>
</dbReference>
<dbReference type="AlphaFoldDB" id="F8NCY8"/>
<reference evidence="2" key="1">
    <citation type="submission" date="2011-04" db="EMBL/GenBank/DDBJ databases">
        <title>Evolution of plant cell wall degrading machinery underlies the functional diversity of forest fungi.</title>
        <authorList>
            <consortium name="US DOE Joint Genome Institute (JGI-PGF)"/>
            <person name="Eastwood D.C."/>
            <person name="Floudas D."/>
            <person name="Binder M."/>
            <person name="Majcherczyk A."/>
            <person name="Schneider P."/>
            <person name="Aerts A."/>
            <person name="Asiegbu F.O."/>
            <person name="Baker S.E."/>
            <person name="Barry K."/>
            <person name="Bendiksby M."/>
            <person name="Blumentritt M."/>
            <person name="Coutinho P.M."/>
            <person name="Cullen D."/>
            <person name="Cullen D."/>
            <person name="Gathman A."/>
            <person name="Goodell B."/>
            <person name="Henrissat B."/>
            <person name="Ihrmark K."/>
            <person name="Kauserud H."/>
            <person name="Kohler A."/>
            <person name="LaButti K."/>
            <person name="Lapidus A."/>
            <person name="Lavin J.L."/>
            <person name="Lee Y.-H."/>
            <person name="Lindquist E."/>
            <person name="Lilly W."/>
            <person name="Lucas S."/>
            <person name="Morin E."/>
            <person name="Murat C."/>
            <person name="Oguiza J.A."/>
            <person name="Park J."/>
            <person name="Pisabarro A.G."/>
            <person name="Riley R."/>
            <person name="Rosling A."/>
            <person name="Salamov A."/>
            <person name="Schmidt O."/>
            <person name="Schmutz J."/>
            <person name="Skrede I."/>
            <person name="Stenlid J."/>
            <person name="Wiebenga A."/>
            <person name="Xie X."/>
            <person name="Kues U."/>
            <person name="Hibbett D.S."/>
            <person name="Hoffmeister D."/>
            <person name="Hogberg N."/>
            <person name="Martin F."/>
            <person name="Grigoriev I.V."/>
            <person name="Watkinson S.C."/>
        </authorList>
    </citation>
    <scope>NUCLEOTIDE SEQUENCE</scope>
    <source>
        <strain evidence="2">S7.9</strain>
    </source>
</reference>
<dbReference type="KEGG" id="sla:SERLADRAFT_432350"/>
<feature type="region of interest" description="Disordered" evidence="1">
    <location>
        <begin position="28"/>
        <end position="85"/>
    </location>
</feature>
<feature type="compositionally biased region" description="Basic and acidic residues" evidence="1">
    <location>
        <begin position="232"/>
        <end position="242"/>
    </location>
</feature>
<sequence>MPIQPAHSESPLVPTTCKQKCNISRMPIVLSKKAKRAAPSRRSPSLPPVPGPSRPFCLPHTCPGPKASGGQRPDPVAPPTSKGKGKMVVEITRGVEDLQRKSMEEGCKRCRLDQSACTISRSKQTKKWRTSCNKCSRGSTSASGTMMQARSWKPEVSRALVAAPNHPIKIGLPRGAPKLVYQPHGTTGTQFTIRVPPPSRAVVVAPAHHTSLPASRPSHPLPPLQAPAPSQESRRPPQGDGC</sequence>
<evidence type="ECO:0000313" key="2">
    <source>
        <dbReference type="EMBL" id="EGO30732.1"/>
    </source>
</evidence>
<evidence type="ECO:0000256" key="1">
    <source>
        <dbReference type="SAM" id="MobiDB-lite"/>
    </source>
</evidence>
<accession>F8NCY8</accession>
<organism>
    <name type="scientific">Serpula lacrymans var. lacrymans (strain S7.9)</name>
    <name type="common">Dry rot fungus</name>
    <dbReference type="NCBI Taxonomy" id="578457"/>
    <lineage>
        <taxon>Eukaryota</taxon>
        <taxon>Fungi</taxon>
        <taxon>Dikarya</taxon>
        <taxon>Basidiomycota</taxon>
        <taxon>Agaricomycotina</taxon>
        <taxon>Agaricomycetes</taxon>
        <taxon>Agaricomycetidae</taxon>
        <taxon>Boletales</taxon>
        <taxon>Coniophorineae</taxon>
        <taxon>Serpulaceae</taxon>
        <taxon>Serpula</taxon>
    </lineage>
</organism>
<dbReference type="GeneID" id="18813981"/>
<gene>
    <name evidence="2" type="ORF">SERLADRAFT_432350</name>
</gene>
<dbReference type="EMBL" id="GL945428">
    <property type="protein sequence ID" value="EGO30732.1"/>
    <property type="molecule type" value="Genomic_DNA"/>
</dbReference>
<dbReference type="HOGENOM" id="CLU_1147778_0_0_1"/>
<feature type="region of interest" description="Disordered" evidence="1">
    <location>
        <begin position="205"/>
        <end position="242"/>
    </location>
</feature>
<dbReference type="RefSeq" id="XP_007312616.1">
    <property type="nucleotide sequence ID" value="XM_007312554.1"/>
</dbReference>
<name>F8NCY8_SERL9</name>